<dbReference type="Proteomes" id="UP000254799">
    <property type="component" value="Unassembled WGS sequence"/>
</dbReference>
<dbReference type="Gene3D" id="3.90.550.10">
    <property type="entry name" value="Spore Coat Polysaccharide Biosynthesis Protein SpsA, Chain A"/>
    <property type="match status" value="1"/>
</dbReference>
<dbReference type="InterPro" id="IPR029044">
    <property type="entry name" value="Nucleotide-diphossugar_trans"/>
</dbReference>
<evidence type="ECO:0000313" key="1">
    <source>
        <dbReference type="EMBL" id="STU49492.1"/>
    </source>
</evidence>
<gene>
    <name evidence="1" type="primary">acsAB_2</name>
    <name evidence="1" type="ORF">NCTC8849_06219</name>
</gene>
<protein>
    <submittedName>
        <fullName evidence="1">Cellulose synthase catalytic subunit</fullName>
    </submittedName>
</protein>
<reference evidence="1 2" key="1">
    <citation type="submission" date="2018-06" db="EMBL/GenBank/DDBJ databases">
        <authorList>
            <consortium name="Pathogen Informatics"/>
            <person name="Doyle S."/>
        </authorList>
    </citation>
    <scope>NUCLEOTIDE SEQUENCE [LARGE SCALE GENOMIC DNA]</scope>
    <source>
        <strain evidence="1 2">NCTC8849</strain>
    </source>
</reference>
<proteinExistence type="predicted"/>
<dbReference type="EMBL" id="UGLC01000004">
    <property type="protein sequence ID" value="STU49492.1"/>
    <property type="molecule type" value="Genomic_DNA"/>
</dbReference>
<organism evidence="1 2">
    <name type="scientific">Klebsiella pneumoniae</name>
    <dbReference type="NCBI Taxonomy" id="573"/>
    <lineage>
        <taxon>Bacteria</taxon>
        <taxon>Pseudomonadati</taxon>
        <taxon>Pseudomonadota</taxon>
        <taxon>Gammaproteobacteria</taxon>
        <taxon>Enterobacterales</taxon>
        <taxon>Enterobacteriaceae</taxon>
        <taxon>Klebsiella/Raoultella group</taxon>
        <taxon>Klebsiella</taxon>
        <taxon>Klebsiella pneumoniae complex</taxon>
    </lineage>
</organism>
<dbReference type="AlphaFoldDB" id="A0A377YS22"/>
<accession>A0A377YS22</accession>
<sequence>MKIYLLDDGKRSEFAVFAADVGVGYITRNDNKHAKAGTLTMR</sequence>
<name>A0A377YS22_KLEPN</name>
<evidence type="ECO:0000313" key="2">
    <source>
        <dbReference type="Proteomes" id="UP000254799"/>
    </source>
</evidence>